<feature type="region of interest" description="Disordered" evidence="1">
    <location>
        <begin position="165"/>
        <end position="185"/>
    </location>
</feature>
<evidence type="ECO:0000313" key="3">
    <source>
        <dbReference type="EMBL" id="VFS51992.1"/>
    </source>
</evidence>
<accession>A0A484ZU04</accession>
<dbReference type="NCBIfam" id="NF040711">
    <property type="entry name" value="partner_SinI"/>
    <property type="match status" value="1"/>
</dbReference>
<organism evidence="3 4">
    <name type="scientific">Budvicia aquatica</name>
    <dbReference type="NCBI Taxonomy" id="82979"/>
    <lineage>
        <taxon>Bacteria</taxon>
        <taxon>Pseudomonadati</taxon>
        <taxon>Pseudomonadota</taxon>
        <taxon>Gammaproteobacteria</taxon>
        <taxon>Enterobacterales</taxon>
        <taxon>Budviciaceae</taxon>
        <taxon>Budvicia</taxon>
    </lineage>
</organism>
<protein>
    <recommendedName>
        <fullName evidence="5">Ornithine carbamoyltransferase</fullName>
    </recommendedName>
</protein>
<dbReference type="Proteomes" id="UP000373449">
    <property type="component" value="Unassembled WGS sequence"/>
</dbReference>
<dbReference type="RefSeq" id="WP_051323583.1">
    <property type="nucleotide sequence ID" value="NZ_CAADJA010000002.1"/>
</dbReference>
<evidence type="ECO:0000256" key="2">
    <source>
        <dbReference type="SAM" id="SignalP"/>
    </source>
</evidence>
<evidence type="ECO:0000256" key="1">
    <source>
        <dbReference type="SAM" id="MobiDB-lite"/>
    </source>
</evidence>
<feature type="signal peptide" evidence="2">
    <location>
        <begin position="1"/>
        <end position="30"/>
    </location>
</feature>
<proteinExistence type="predicted"/>
<sequence length="303" mass="30731">MKTMKTRTFTLKKIALAMMIAAGTMTSVYAAVTGSTDTIRGEIPVLKSAGGGAHSVDFTASDPVNLKTGDTITMTYKYTDTDGDTDDSNTTVQWYYVPGNGTGTPVAITGATNSLASGTDGSGSGTSAIIVPDGAVGAKIKAIITEQSLTGDRRTGHTITYNDVGTAGTFGTGPDGEPGGNTDGSTDVPVGPVAPGTGLIPKIILAGDVTNTNLIGSGTKLKVGSTYQFKLFASDGTTDLTGTVNYKWKLTGTSATTATAAPATLFNPDANFLVPTNTSGKVISGSDDGVQGFGLLVDYVQKP</sequence>
<name>A0A484ZU04_9GAMM</name>
<evidence type="ECO:0008006" key="5">
    <source>
        <dbReference type="Google" id="ProtNLM"/>
    </source>
</evidence>
<keyword evidence="2" id="KW-0732">Signal</keyword>
<feature type="compositionally biased region" description="Gly residues" evidence="1">
    <location>
        <begin position="168"/>
        <end position="182"/>
    </location>
</feature>
<reference evidence="3 4" key="1">
    <citation type="submission" date="2019-03" db="EMBL/GenBank/DDBJ databases">
        <authorList>
            <consortium name="Pathogen Informatics"/>
        </authorList>
    </citation>
    <scope>NUCLEOTIDE SEQUENCE [LARGE SCALE GENOMIC DNA]</scope>
    <source>
        <strain evidence="3 4">NCTC12282</strain>
    </source>
</reference>
<gene>
    <name evidence="3" type="ORF">NCTC12282_05608</name>
</gene>
<feature type="chain" id="PRO_5019748084" description="Ornithine carbamoyltransferase" evidence="2">
    <location>
        <begin position="31"/>
        <end position="303"/>
    </location>
</feature>
<dbReference type="EMBL" id="CAADJA010000002">
    <property type="protein sequence ID" value="VFS51992.1"/>
    <property type="molecule type" value="Genomic_DNA"/>
</dbReference>
<dbReference type="AlphaFoldDB" id="A0A484ZU04"/>
<dbReference type="InterPro" id="IPR047745">
    <property type="entry name" value="SinI-like"/>
</dbReference>
<evidence type="ECO:0000313" key="4">
    <source>
        <dbReference type="Proteomes" id="UP000373449"/>
    </source>
</evidence>